<evidence type="ECO:0000313" key="1">
    <source>
        <dbReference type="EMBL" id="AZU05375.1"/>
    </source>
</evidence>
<gene>
    <name evidence="1" type="ORF">X907_2867</name>
</gene>
<keyword evidence="2" id="KW-1185">Reference proteome</keyword>
<protein>
    <submittedName>
        <fullName evidence="1">Uncharacterized protein</fullName>
    </submittedName>
</protein>
<dbReference type="Proteomes" id="UP000286954">
    <property type="component" value="Chromosome"/>
</dbReference>
<dbReference type="AlphaFoldDB" id="A0A3T0EDJ2"/>
<sequence>MLTMLAASLALFGADDHGASVDALLEHALQVQSDSVTYTVMLNEDGTYSSDVGISGTWEVQGGELCTSRASGETNCQPIQEGLSLGDSWEGENTAGETVTFTIVPRG</sequence>
<dbReference type="EMBL" id="CP018911">
    <property type="protein sequence ID" value="AZU05375.1"/>
    <property type="molecule type" value="Genomic_DNA"/>
</dbReference>
<evidence type="ECO:0000313" key="2">
    <source>
        <dbReference type="Proteomes" id="UP000286954"/>
    </source>
</evidence>
<dbReference type="KEGG" id="gak:X907_2867"/>
<accession>A0A3T0EDJ2</accession>
<dbReference type="RefSeq" id="WP_127569108.1">
    <property type="nucleotide sequence ID" value="NZ_BMFB01000004.1"/>
</dbReference>
<organism evidence="1 2">
    <name type="scientific">Glycocaulis alkaliphilus</name>
    <dbReference type="NCBI Taxonomy" id="1434191"/>
    <lineage>
        <taxon>Bacteria</taxon>
        <taxon>Pseudomonadati</taxon>
        <taxon>Pseudomonadota</taxon>
        <taxon>Alphaproteobacteria</taxon>
        <taxon>Maricaulales</taxon>
        <taxon>Maricaulaceae</taxon>
        <taxon>Glycocaulis</taxon>
    </lineage>
</organism>
<proteinExistence type="predicted"/>
<dbReference type="OrthoDB" id="7630953at2"/>
<name>A0A3T0EDJ2_9PROT</name>
<reference evidence="1 2" key="1">
    <citation type="submission" date="2016-12" db="EMBL/GenBank/DDBJ databases">
        <title>The genome of dimorphic prosthecate Glycocaulis alkaliphilus 6b-8t, isolated from crude oil dictates its adaptability in petroleum environments.</title>
        <authorList>
            <person name="Wu X.-L."/>
            <person name="Geng S."/>
        </authorList>
    </citation>
    <scope>NUCLEOTIDE SEQUENCE [LARGE SCALE GENOMIC DNA]</scope>
    <source>
        <strain evidence="1 2">6B-8</strain>
    </source>
</reference>